<evidence type="ECO:0000313" key="10">
    <source>
        <dbReference type="EMBL" id="NLT79315.1"/>
    </source>
</evidence>
<reference evidence="10" key="2">
    <citation type="submission" date="2020-01" db="EMBL/GenBank/DDBJ databases">
        <authorList>
            <person name="Campanaro S."/>
        </authorList>
    </citation>
    <scope>NUCLEOTIDE SEQUENCE</scope>
    <source>
        <strain evidence="10">AS01afH2WH_6</strain>
    </source>
</reference>
<keyword evidence="5 9" id="KW-0255">Endonuclease</keyword>
<evidence type="ECO:0000256" key="5">
    <source>
        <dbReference type="ARBA" id="ARBA00022759"/>
    </source>
</evidence>
<keyword evidence="3 9" id="KW-0540">Nuclease</keyword>
<proteinExistence type="inferred from homology"/>
<evidence type="ECO:0000256" key="4">
    <source>
        <dbReference type="ARBA" id="ARBA00022723"/>
    </source>
</evidence>
<evidence type="ECO:0000256" key="8">
    <source>
        <dbReference type="ARBA" id="ARBA00023118"/>
    </source>
</evidence>
<dbReference type="RefSeq" id="WP_301451982.1">
    <property type="nucleotide sequence ID" value="NZ_JAKDOG010000011.1"/>
</dbReference>
<comment type="caution">
    <text evidence="10">The sequence shown here is derived from an EMBL/GenBank/DDBJ whole genome shotgun (WGS) entry which is preliminary data.</text>
</comment>
<name>A0A971CYG0_9BIFI</name>
<comment type="similarity">
    <text evidence="2 9">Belongs to the CRISPR-associated endoribonuclease Cas2 protein family.</text>
</comment>
<dbReference type="InterPro" id="IPR019199">
    <property type="entry name" value="Virulence_VapD/CRISPR_Cas2"/>
</dbReference>
<dbReference type="SUPFAM" id="SSF143430">
    <property type="entry name" value="TTP0101/SSO1404-like"/>
    <property type="match status" value="1"/>
</dbReference>
<keyword evidence="7 9" id="KW-0460">Magnesium</keyword>
<dbReference type="GO" id="GO:0046872">
    <property type="term" value="F:metal ion binding"/>
    <property type="evidence" value="ECO:0007669"/>
    <property type="project" value="UniProtKB-UniRule"/>
</dbReference>
<feature type="binding site" evidence="9">
    <location>
        <position position="14"/>
    </location>
    <ligand>
        <name>Mg(2+)</name>
        <dbReference type="ChEBI" id="CHEBI:18420"/>
        <note>catalytic</note>
    </ligand>
</feature>
<dbReference type="GO" id="GO:0043571">
    <property type="term" value="P:maintenance of CRISPR repeat elements"/>
    <property type="evidence" value="ECO:0007669"/>
    <property type="project" value="UniProtKB-UniRule"/>
</dbReference>
<accession>A0A971CYG0</accession>
<organism evidence="10 11">
    <name type="scientific">Bifidobacterium crudilactis</name>
    <dbReference type="NCBI Taxonomy" id="327277"/>
    <lineage>
        <taxon>Bacteria</taxon>
        <taxon>Bacillati</taxon>
        <taxon>Actinomycetota</taxon>
        <taxon>Actinomycetes</taxon>
        <taxon>Bifidobacteriales</taxon>
        <taxon>Bifidobacteriaceae</taxon>
        <taxon>Bifidobacterium</taxon>
    </lineage>
</organism>
<dbReference type="Proteomes" id="UP000767327">
    <property type="component" value="Unassembled WGS sequence"/>
</dbReference>
<comment type="cofactor">
    <cofactor evidence="1 9">
        <name>Mg(2+)</name>
        <dbReference type="ChEBI" id="CHEBI:18420"/>
    </cofactor>
</comment>
<dbReference type="AlphaFoldDB" id="A0A971CYG0"/>
<dbReference type="InterPro" id="IPR021127">
    <property type="entry name" value="CRISPR_associated_Cas2"/>
</dbReference>
<evidence type="ECO:0000256" key="2">
    <source>
        <dbReference type="ARBA" id="ARBA00009959"/>
    </source>
</evidence>
<dbReference type="GO" id="GO:0004521">
    <property type="term" value="F:RNA endonuclease activity"/>
    <property type="evidence" value="ECO:0007669"/>
    <property type="project" value="InterPro"/>
</dbReference>
<dbReference type="Pfam" id="PF09827">
    <property type="entry name" value="CRISPR_Cas2"/>
    <property type="match status" value="1"/>
</dbReference>
<dbReference type="GO" id="GO:0051607">
    <property type="term" value="P:defense response to virus"/>
    <property type="evidence" value="ECO:0007669"/>
    <property type="project" value="UniProtKB-UniRule"/>
</dbReference>
<comment type="function">
    <text evidence="9">CRISPR (clustered regularly interspaced short palindromic repeat), is an adaptive immune system that provides protection against mobile genetic elements (viruses, transposable elements and conjugative plasmids). CRISPR clusters contain sequences complementary to antecedent mobile elements and target invading nucleic acids. CRISPR clusters are transcribed and processed into CRISPR RNA (crRNA). Functions as a ssRNA-specific endoribonuclease. Involved in the integration of spacer DNA into the CRISPR cassette.</text>
</comment>
<dbReference type="NCBIfam" id="TIGR01573">
    <property type="entry name" value="cas2"/>
    <property type="match status" value="1"/>
</dbReference>
<dbReference type="HAMAP" id="MF_01471">
    <property type="entry name" value="Cas2"/>
    <property type="match status" value="1"/>
</dbReference>
<evidence type="ECO:0000256" key="6">
    <source>
        <dbReference type="ARBA" id="ARBA00022801"/>
    </source>
</evidence>
<evidence type="ECO:0000256" key="3">
    <source>
        <dbReference type="ARBA" id="ARBA00022722"/>
    </source>
</evidence>
<evidence type="ECO:0000313" key="11">
    <source>
        <dbReference type="Proteomes" id="UP000767327"/>
    </source>
</evidence>
<evidence type="ECO:0000256" key="7">
    <source>
        <dbReference type="ARBA" id="ARBA00022842"/>
    </source>
</evidence>
<reference evidence="10" key="1">
    <citation type="journal article" date="2020" name="Biotechnol. Biofuels">
        <title>New insights from the biogas microbiome by comprehensive genome-resolved metagenomics of nearly 1600 species originating from multiple anaerobic digesters.</title>
        <authorList>
            <person name="Campanaro S."/>
            <person name="Treu L."/>
            <person name="Rodriguez-R L.M."/>
            <person name="Kovalovszki A."/>
            <person name="Ziels R.M."/>
            <person name="Maus I."/>
            <person name="Zhu X."/>
            <person name="Kougias P.G."/>
            <person name="Basile A."/>
            <person name="Luo G."/>
            <person name="Schluter A."/>
            <person name="Konstantinidis K.T."/>
            <person name="Angelidaki I."/>
        </authorList>
    </citation>
    <scope>NUCLEOTIDE SEQUENCE</scope>
    <source>
        <strain evidence="10">AS01afH2WH_6</strain>
    </source>
</reference>
<gene>
    <name evidence="9 10" type="primary">cas2</name>
    <name evidence="10" type="ORF">GXW98_03385</name>
</gene>
<evidence type="ECO:0000256" key="9">
    <source>
        <dbReference type="HAMAP-Rule" id="MF_01471"/>
    </source>
</evidence>
<dbReference type="GO" id="GO:0016787">
    <property type="term" value="F:hydrolase activity"/>
    <property type="evidence" value="ECO:0007669"/>
    <property type="project" value="UniProtKB-KW"/>
</dbReference>
<keyword evidence="8 9" id="KW-0051">Antiviral defense</keyword>
<dbReference type="EC" id="3.1.-.-" evidence="9"/>
<comment type="subunit">
    <text evidence="9">Homodimer, forms a heterotetramer with a Cas1 homodimer.</text>
</comment>
<sequence>MREEADVWLIVMFDLPVDSPESRREATRFRKNLIDMGFSMAQFSIYAKYTPTLSQTRFFLAAVKSAIPPYGGVRVLKVTDRQYSAMIRYENSYLSEPEQAPEQLSLFDAF</sequence>
<dbReference type="EMBL" id="JAAXZR010000013">
    <property type="protein sequence ID" value="NLT79315.1"/>
    <property type="molecule type" value="Genomic_DNA"/>
</dbReference>
<protein>
    <recommendedName>
        <fullName evidence="9">CRISPR-associated endoribonuclease Cas2</fullName>
        <ecNumber evidence="9">3.1.-.-</ecNumber>
    </recommendedName>
</protein>
<evidence type="ECO:0000256" key="1">
    <source>
        <dbReference type="ARBA" id="ARBA00001946"/>
    </source>
</evidence>
<keyword evidence="4 9" id="KW-0479">Metal-binding</keyword>
<keyword evidence="6 9" id="KW-0378">Hydrolase</keyword>